<dbReference type="Proteomes" id="UP001432075">
    <property type="component" value="Chromosome"/>
</dbReference>
<evidence type="ECO:0000313" key="3">
    <source>
        <dbReference type="Proteomes" id="UP001432075"/>
    </source>
</evidence>
<dbReference type="Gene3D" id="1.10.260.40">
    <property type="entry name" value="lambda repressor-like DNA-binding domains"/>
    <property type="match status" value="1"/>
</dbReference>
<proteinExistence type="predicted"/>
<feature type="domain" description="HTH cro/C1-type" evidence="1">
    <location>
        <begin position="18"/>
        <end position="72"/>
    </location>
</feature>
<organism evidence="2 3">
    <name type="scientific">Streptomyces goshikiensis</name>
    <dbReference type="NCBI Taxonomy" id="1942"/>
    <lineage>
        <taxon>Bacteria</taxon>
        <taxon>Bacillati</taxon>
        <taxon>Actinomycetota</taxon>
        <taxon>Actinomycetes</taxon>
        <taxon>Kitasatosporales</taxon>
        <taxon>Streptomycetaceae</taxon>
        <taxon>Streptomyces</taxon>
    </lineage>
</organism>
<dbReference type="SUPFAM" id="SSF47413">
    <property type="entry name" value="lambda repressor-like DNA-binding domains"/>
    <property type="match status" value="1"/>
</dbReference>
<sequence length="283" mass="31696">MAANGSPTIRRRRLGAELRRLRRAAGMTAQQVAGRLLVSQSKISLLETGRRAINPRDVRDVCELYEVTDQSFVAALMRMASESGRQGWWVAYGDVPYSVFVGMETEAASIHSYEPLVIPGLLQTPAYAAAVIRETNPHITAEEVATRLEVRLRRQHRAHHPARSLRLWVVLDESVLHRAVGTAETMREQLEHLHLLSAQPHVTTQVLAHGAGAHPGVSGQFSILTFPDSDGGAVYLERFTSDLYLEKPADRRPYQFMYDHLQAQALGPEQSREFIHDALRIHT</sequence>
<gene>
    <name evidence="2" type="ORF">OHU17_02245</name>
</gene>
<name>A0ABZ1REH7_9ACTN</name>
<dbReference type="EMBL" id="CP108057">
    <property type="protein sequence ID" value="WUO44716.1"/>
    <property type="molecule type" value="Genomic_DNA"/>
</dbReference>
<accession>A0ABZ1REH7</accession>
<dbReference type="InterPro" id="IPR010982">
    <property type="entry name" value="Lambda_DNA-bd_dom_sf"/>
</dbReference>
<dbReference type="RefSeq" id="WP_100580690.1">
    <property type="nucleotide sequence ID" value="NZ_CP108057.1"/>
</dbReference>
<reference evidence="2" key="1">
    <citation type="submission" date="2022-10" db="EMBL/GenBank/DDBJ databases">
        <title>The complete genomes of actinobacterial strains from the NBC collection.</title>
        <authorList>
            <person name="Joergensen T.S."/>
            <person name="Alvarez Arevalo M."/>
            <person name="Sterndorff E.B."/>
            <person name="Faurdal D."/>
            <person name="Vuksanovic O."/>
            <person name="Mourched A.-S."/>
            <person name="Charusanti P."/>
            <person name="Shaw S."/>
            <person name="Blin K."/>
            <person name="Weber T."/>
        </authorList>
    </citation>
    <scope>NUCLEOTIDE SEQUENCE</scope>
    <source>
        <strain evidence="2">NBC_00283</strain>
    </source>
</reference>
<evidence type="ECO:0000313" key="2">
    <source>
        <dbReference type="EMBL" id="WUO44716.1"/>
    </source>
</evidence>
<dbReference type="InterPro" id="IPR001387">
    <property type="entry name" value="Cro/C1-type_HTH"/>
</dbReference>
<evidence type="ECO:0000259" key="1">
    <source>
        <dbReference type="PROSITE" id="PS50943"/>
    </source>
</evidence>
<dbReference type="PROSITE" id="PS50943">
    <property type="entry name" value="HTH_CROC1"/>
    <property type="match status" value="1"/>
</dbReference>
<dbReference type="Pfam" id="PF13560">
    <property type="entry name" value="HTH_31"/>
    <property type="match status" value="1"/>
</dbReference>
<dbReference type="CDD" id="cd00093">
    <property type="entry name" value="HTH_XRE"/>
    <property type="match status" value="1"/>
</dbReference>
<keyword evidence="3" id="KW-1185">Reference proteome</keyword>
<dbReference type="InterPro" id="IPR043917">
    <property type="entry name" value="DUF5753"/>
</dbReference>
<dbReference type="Pfam" id="PF19054">
    <property type="entry name" value="DUF5753"/>
    <property type="match status" value="1"/>
</dbReference>
<protein>
    <submittedName>
        <fullName evidence="2">Helix-turn-helix domain-containing protein</fullName>
    </submittedName>
</protein>
<dbReference type="SMART" id="SM00530">
    <property type="entry name" value="HTH_XRE"/>
    <property type="match status" value="1"/>
</dbReference>